<sequence>MQIRYSRISSVPKIGMLCFLLFLFFPIPGKGQSAAPVLEPFQLFAKSNLQEKVFVHTDKNFYLAGETIWFKVYNVEGMAHTSLILSKVAYVEILDKDNSPVLQVKVALTDGSGQGYLILPYSLPSGHFVLRAYTHWMKNTGADYYFQKPFTVINTFQKLGLKPIEFSTDYDVQFFPEGGDLVGNLQSKVAFKVTDINGKGASFIGWVLDQQNDTVARFYTHKFGIGSFQFTPEPNQVYRALLKSDNGHLITRPLPIVKEKGTVMAVSEAGANMLKVTVSSNLAYSATQPMYLLVHTRQIPVLAEARFPDAEGRMVFAVAKDKLGEGISHLTVFNSERKPVCERLYFKKPTSLLTLQVAADKRETGPRAAVKLSVVAQRDNGQPTEVDFSLSVFQIDSLQTVEQPDIVSYLWLSSDLKGTVEAPGYYLSQAGPEADIAIENLMLTHGWRRFSWEKVFQKNSPAPFFLPEYTGHLVQAKVVDSKTGLPAPGVQTYLTIPSRQIRLYGAQSNQDGVVFFETKDFKGIRDVVLQTNTRKDSSYQLETVSPFSPQNATLTLPTFDLPEHFYQNLEAKNVHLQVQNHFSLGNDTLPNLLPIDTTTFYGQPSRTYFLDYYNRFPTLEDVLKEYVSPVMVRKRKGKFYFVMIDEQRKETLPEEPLVLLDGMPVFDLDRLMVYNPKKVRKLEVIYKQYFHGPFTYGGIVSFSTYNGAMEGYEVDPKALLVEYEGLQPTREFYHPVYQSPEQIANRIPDLRNVLYWAGDMRTGKLGKKEIEFYTSDKLGKYVVVVQGLTQDGKAGSSTYTFEVKKAVQ</sequence>
<evidence type="ECO:0000313" key="1">
    <source>
        <dbReference type="EMBL" id="MBA9078161.1"/>
    </source>
</evidence>
<dbReference type="AlphaFoldDB" id="A0A839GWP9"/>
<evidence type="ECO:0000313" key="2">
    <source>
        <dbReference type="Proteomes" id="UP000563094"/>
    </source>
</evidence>
<name>A0A839GWP9_9BACT</name>
<dbReference type="Gene3D" id="2.60.40.1930">
    <property type="match status" value="1"/>
</dbReference>
<evidence type="ECO:0008006" key="3">
    <source>
        <dbReference type="Google" id="ProtNLM"/>
    </source>
</evidence>
<accession>A0A839GWP9</accession>
<keyword evidence="2" id="KW-1185">Reference proteome</keyword>
<dbReference type="Proteomes" id="UP000563094">
    <property type="component" value="Unassembled WGS sequence"/>
</dbReference>
<comment type="caution">
    <text evidence="1">The sequence shown here is derived from an EMBL/GenBank/DDBJ whole genome shotgun (WGS) entry which is preliminary data.</text>
</comment>
<protein>
    <recommendedName>
        <fullName evidence="3">Macroglobulin domain-containing protein</fullName>
    </recommendedName>
</protein>
<proteinExistence type="predicted"/>
<reference evidence="1 2" key="1">
    <citation type="submission" date="2020-08" db="EMBL/GenBank/DDBJ databases">
        <title>Genomic Encyclopedia of Type Strains, Phase IV (KMG-IV): sequencing the most valuable type-strain genomes for metagenomic binning, comparative biology and taxonomic classification.</title>
        <authorList>
            <person name="Goeker M."/>
        </authorList>
    </citation>
    <scope>NUCLEOTIDE SEQUENCE [LARGE SCALE GENOMIC DNA]</scope>
    <source>
        <strain evidence="1 2">DSM 29854</strain>
    </source>
</reference>
<gene>
    <name evidence="1" type="ORF">FHS90_002885</name>
</gene>
<organism evidence="1 2">
    <name type="scientific">Rufibacter quisquiliarum</name>
    <dbReference type="NCBI Taxonomy" id="1549639"/>
    <lineage>
        <taxon>Bacteria</taxon>
        <taxon>Pseudomonadati</taxon>
        <taxon>Bacteroidota</taxon>
        <taxon>Cytophagia</taxon>
        <taxon>Cytophagales</taxon>
        <taxon>Hymenobacteraceae</taxon>
        <taxon>Rufibacter</taxon>
    </lineage>
</organism>
<dbReference type="EMBL" id="JACJIQ010000011">
    <property type="protein sequence ID" value="MBA9078161.1"/>
    <property type="molecule type" value="Genomic_DNA"/>
</dbReference>
<dbReference type="RefSeq" id="WP_066838246.1">
    <property type="nucleotide sequence ID" value="NZ_JACJIQ010000011.1"/>
</dbReference>